<keyword evidence="5" id="KW-0460">Magnesium</keyword>
<evidence type="ECO:0000256" key="3">
    <source>
        <dbReference type="ARBA" id="ARBA00022679"/>
    </source>
</evidence>
<dbReference type="CDD" id="cd00685">
    <property type="entry name" value="Trans_IPPS_HT"/>
    <property type="match status" value="1"/>
</dbReference>
<proteinExistence type="inferred from homology"/>
<evidence type="ECO:0000256" key="5">
    <source>
        <dbReference type="ARBA" id="ARBA00022842"/>
    </source>
</evidence>
<dbReference type="InterPro" id="IPR033749">
    <property type="entry name" value="Polyprenyl_synt_CS"/>
</dbReference>
<keyword evidence="8" id="KW-1185">Reference proteome</keyword>
<evidence type="ECO:0000313" key="7">
    <source>
        <dbReference type="EMBL" id="TQL74412.1"/>
    </source>
</evidence>
<protein>
    <submittedName>
        <fullName evidence="7">Geranylgeranyl diphosphate synthase type II</fullName>
    </submittedName>
</protein>
<accession>A0A543APB3</accession>
<sequence>MSIQAQLTPEAESDKIFAAAIDQRLTQLLDAQIQEAATPNMAELWRRVAGAMRGGKRTRPMLVKLGYQVVSTDADARCIEVGCAFELLHTALVIHDDIIDQDFIRRGQPTVSAHYRDAALAQGKAQAAAEHIGHAAALLAGDALIATAIQVLANACNQLAAGERIVEVFHTAIQHSAAGELDDVLFSAHLKSASLDDVLGMHRLKTAAYSFEAPLVAGALLAGASNDVVAQLSRFANLLGSSYQIIDDVLGTFGDAAQTGKPNDSDLREGKMTVLIALTESIDTAAPVVQGWRDGTVSNDAMRALFVTHDIETQARQLADECCEQAREQLAGLPVRAEVRTTFRHLIHDLLQRNH</sequence>
<evidence type="ECO:0000313" key="8">
    <source>
        <dbReference type="Proteomes" id="UP000319746"/>
    </source>
</evidence>
<evidence type="ECO:0000256" key="2">
    <source>
        <dbReference type="ARBA" id="ARBA00006706"/>
    </source>
</evidence>
<keyword evidence="4" id="KW-0479">Metal-binding</keyword>
<dbReference type="InterPro" id="IPR000092">
    <property type="entry name" value="Polyprenyl_synt"/>
</dbReference>
<keyword evidence="3 6" id="KW-0808">Transferase</keyword>
<evidence type="ECO:0000256" key="4">
    <source>
        <dbReference type="ARBA" id="ARBA00022723"/>
    </source>
</evidence>
<dbReference type="InterPro" id="IPR008949">
    <property type="entry name" value="Isoprenoid_synthase_dom_sf"/>
</dbReference>
<evidence type="ECO:0000256" key="1">
    <source>
        <dbReference type="ARBA" id="ARBA00001946"/>
    </source>
</evidence>
<reference evidence="7 8" key="1">
    <citation type="submission" date="2019-06" db="EMBL/GenBank/DDBJ databases">
        <title>Sequencing the genomes of 1000 actinobacteria strains.</title>
        <authorList>
            <person name="Klenk H.-P."/>
        </authorList>
    </citation>
    <scope>NUCLEOTIDE SEQUENCE [LARGE SCALE GENOMIC DNA]</scope>
    <source>
        <strain evidence="7 8">DSM 24083</strain>
    </source>
</reference>
<dbReference type="PANTHER" id="PTHR12001:SF85">
    <property type="entry name" value="SHORT CHAIN ISOPRENYL DIPHOSPHATE SYNTHASE"/>
    <property type="match status" value="1"/>
</dbReference>
<dbReference type="PROSITE" id="PS00444">
    <property type="entry name" value="POLYPRENYL_SYNTHASE_2"/>
    <property type="match status" value="1"/>
</dbReference>
<dbReference type="SFLD" id="SFLDS00005">
    <property type="entry name" value="Isoprenoid_Synthase_Type_I"/>
    <property type="match status" value="1"/>
</dbReference>
<dbReference type="GO" id="GO:0004659">
    <property type="term" value="F:prenyltransferase activity"/>
    <property type="evidence" value="ECO:0007669"/>
    <property type="project" value="InterPro"/>
</dbReference>
<dbReference type="OrthoDB" id="4497239at2"/>
<dbReference type="SUPFAM" id="SSF48576">
    <property type="entry name" value="Terpenoid synthases"/>
    <property type="match status" value="1"/>
</dbReference>
<dbReference type="GO" id="GO:0008299">
    <property type="term" value="P:isoprenoid biosynthetic process"/>
    <property type="evidence" value="ECO:0007669"/>
    <property type="project" value="InterPro"/>
</dbReference>
<dbReference type="Proteomes" id="UP000319746">
    <property type="component" value="Unassembled WGS sequence"/>
</dbReference>
<dbReference type="PANTHER" id="PTHR12001">
    <property type="entry name" value="GERANYLGERANYL PYROPHOSPHATE SYNTHASE"/>
    <property type="match status" value="1"/>
</dbReference>
<comment type="caution">
    <text evidence="7">The sequence shown here is derived from an EMBL/GenBank/DDBJ whole genome shotgun (WGS) entry which is preliminary data.</text>
</comment>
<evidence type="ECO:0000256" key="6">
    <source>
        <dbReference type="RuleBase" id="RU004466"/>
    </source>
</evidence>
<dbReference type="AlphaFoldDB" id="A0A543APB3"/>
<dbReference type="EMBL" id="VFOU01000001">
    <property type="protein sequence ID" value="TQL74412.1"/>
    <property type="molecule type" value="Genomic_DNA"/>
</dbReference>
<dbReference type="RefSeq" id="WP_141865013.1">
    <property type="nucleotide sequence ID" value="NZ_BAABAN010000001.1"/>
</dbReference>
<dbReference type="PROSITE" id="PS00723">
    <property type="entry name" value="POLYPRENYL_SYNTHASE_1"/>
    <property type="match status" value="1"/>
</dbReference>
<organism evidence="7 8">
    <name type="scientific">Enteractinococcus coprophilus</name>
    <dbReference type="NCBI Taxonomy" id="1027633"/>
    <lineage>
        <taxon>Bacteria</taxon>
        <taxon>Bacillati</taxon>
        <taxon>Actinomycetota</taxon>
        <taxon>Actinomycetes</taxon>
        <taxon>Micrococcales</taxon>
        <taxon>Micrococcaceae</taxon>
    </lineage>
</organism>
<name>A0A543APB3_9MICC</name>
<dbReference type="Gene3D" id="1.10.600.10">
    <property type="entry name" value="Farnesyl Diphosphate Synthase"/>
    <property type="match status" value="1"/>
</dbReference>
<gene>
    <name evidence="7" type="ORF">FB556_0876</name>
</gene>
<comment type="cofactor">
    <cofactor evidence="1">
        <name>Mg(2+)</name>
        <dbReference type="ChEBI" id="CHEBI:18420"/>
    </cofactor>
</comment>
<comment type="similarity">
    <text evidence="2 6">Belongs to the FPP/GGPP synthase family.</text>
</comment>
<dbReference type="Pfam" id="PF00348">
    <property type="entry name" value="polyprenyl_synt"/>
    <property type="match status" value="1"/>
</dbReference>
<dbReference type="GO" id="GO:0046872">
    <property type="term" value="F:metal ion binding"/>
    <property type="evidence" value="ECO:0007669"/>
    <property type="project" value="UniProtKB-KW"/>
</dbReference>
<dbReference type="SFLD" id="SFLDG01017">
    <property type="entry name" value="Polyprenyl_Transferase_Like"/>
    <property type="match status" value="1"/>
</dbReference>